<proteinExistence type="predicted"/>
<evidence type="ECO:0000313" key="1">
    <source>
        <dbReference type="EMBL" id="GEZ63796.1"/>
    </source>
</evidence>
<dbReference type="AlphaFoldDB" id="A0A699IMP6"/>
<gene>
    <name evidence="1" type="ORF">Tci_535769</name>
</gene>
<reference evidence="1" key="1">
    <citation type="journal article" date="2019" name="Sci. Rep.">
        <title>Draft genome of Tanacetum cinerariifolium, the natural source of mosquito coil.</title>
        <authorList>
            <person name="Yamashiro T."/>
            <person name="Shiraishi A."/>
            <person name="Satake H."/>
            <person name="Nakayama K."/>
        </authorList>
    </citation>
    <scope>NUCLEOTIDE SEQUENCE</scope>
</reference>
<accession>A0A699IMP6</accession>
<protein>
    <submittedName>
        <fullName evidence="1">Uncharacterized protein</fullName>
    </submittedName>
</protein>
<comment type="caution">
    <text evidence="1">The sequence shown here is derived from an EMBL/GenBank/DDBJ whole genome shotgun (WGS) entry which is preliminary data.</text>
</comment>
<sequence length="573" mass="66708">MNLALKGLIQVVIPGAKKPSGILLLKLELCTNLQSRVLDLEKIKTAQAYEINSSKRRVKKLKRRSNSITHKLERLYKLGLTARVESSGDEQSVEMFDVDELGSGEIFVKKQSENVVKKVVDIAKVSTAATTADITTEDITDKDKRIIVEEPVKPKKKDQIRLDEEAAKRVLDLEKIKTAQAYEIDSSKRKVKKLKRRSNSRTHKLERLYKLGLTTRVESSGDEQSVEMFDVDELGSGEIFVKKQSENVVKKVVDIAKVSTAATTADITTEDITDKDKRIIVEEPVKPKKKDQIRLDEEAAKRLQVKEQEELSDAEKPTLFTQLLEKRRKHFAAKRSKEKRNKPPTQAQKRKIMCNYLKNMEGYKLKQLISFKFDKIQEIFDKSFKRQKVEDDKETTKFKQLMEIILDEEEVAIDAIPLAVKSLRIVDWKIHKEGKKSYYKIVRADGKYQVYMFFNHMLKSFNKEDLEDLYKLVKARYGSTRPLEDLNLLLWGDLKTMFEPHIEDEIWKKQQVYKVLEWKLYDSCRVHSLRMQSMQIYMLIEKKYPLTSSTLSMMMEKNFKLILRVKWLVSGVN</sequence>
<organism evidence="1">
    <name type="scientific">Tanacetum cinerariifolium</name>
    <name type="common">Dalmatian daisy</name>
    <name type="synonym">Chrysanthemum cinerariifolium</name>
    <dbReference type="NCBI Taxonomy" id="118510"/>
    <lineage>
        <taxon>Eukaryota</taxon>
        <taxon>Viridiplantae</taxon>
        <taxon>Streptophyta</taxon>
        <taxon>Embryophyta</taxon>
        <taxon>Tracheophyta</taxon>
        <taxon>Spermatophyta</taxon>
        <taxon>Magnoliopsida</taxon>
        <taxon>eudicotyledons</taxon>
        <taxon>Gunneridae</taxon>
        <taxon>Pentapetalae</taxon>
        <taxon>asterids</taxon>
        <taxon>campanulids</taxon>
        <taxon>Asterales</taxon>
        <taxon>Asteraceae</taxon>
        <taxon>Asteroideae</taxon>
        <taxon>Anthemideae</taxon>
        <taxon>Anthemidinae</taxon>
        <taxon>Tanacetum</taxon>
    </lineage>
</organism>
<dbReference type="EMBL" id="BKCJ010303825">
    <property type="protein sequence ID" value="GEZ63796.1"/>
    <property type="molecule type" value="Genomic_DNA"/>
</dbReference>
<name>A0A699IMP6_TANCI</name>